<dbReference type="InterPro" id="IPR038430">
    <property type="entry name" value="NDAH_ubi_oxred_su3_sf"/>
</dbReference>
<protein>
    <recommendedName>
        <fullName evidence="3 9">NADH-ubiquinone oxidoreductase chain 3</fullName>
        <ecNumber evidence="9">7.1.1.2</ecNumber>
    </recommendedName>
</protein>
<dbReference type="InterPro" id="IPR000440">
    <property type="entry name" value="NADH_UbQ/plastoQ_OxRdtase_su3"/>
</dbReference>
<accession>E0XLE6</accession>
<dbReference type="GO" id="GO:0030964">
    <property type="term" value="C:NADH dehydrogenase complex"/>
    <property type="evidence" value="ECO:0007669"/>
    <property type="project" value="TreeGrafter"/>
</dbReference>
<dbReference type="CTD" id="4537"/>
<evidence type="ECO:0000256" key="7">
    <source>
        <dbReference type="ARBA" id="ARBA00023136"/>
    </source>
</evidence>
<feature type="transmembrane region" description="Helical" evidence="9">
    <location>
        <begin position="6"/>
        <end position="25"/>
    </location>
</feature>
<dbReference type="AlphaFoldDB" id="E0XLE6"/>
<feature type="transmembrane region" description="Helical" evidence="9">
    <location>
        <begin position="46"/>
        <end position="67"/>
    </location>
</feature>
<comment type="similarity">
    <text evidence="2 9">Belongs to the complex I subunit 3 family.</text>
</comment>
<keyword evidence="9" id="KW-0249">Electron transport</keyword>
<feature type="transmembrane region" description="Helical" evidence="9">
    <location>
        <begin position="87"/>
        <end position="108"/>
    </location>
</feature>
<organism evidence="10">
    <name type="scientific">Tanystylum orbiculare</name>
    <name type="common">Sea spider</name>
    <name type="synonym">Clotenia orbiculare</name>
    <dbReference type="NCBI Taxonomy" id="88027"/>
    <lineage>
        <taxon>Eukaryota</taxon>
        <taxon>Metazoa</taxon>
        <taxon>Ecdysozoa</taxon>
        <taxon>Arthropoda</taxon>
        <taxon>Chelicerata</taxon>
        <taxon>Pycnogonida</taxon>
        <taxon>Pantopoda</taxon>
        <taxon>Tanystylum</taxon>
    </lineage>
</organism>
<keyword evidence="6 9" id="KW-1133">Transmembrane helix</keyword>
<dbReference type="PANTHER" id="PTHR11058">
    <property type="entry name" value="NADH-UBIQUINONE OXIDOREDUCTASE CHAIN 3"/>
    <property type="match status" value="1"/>
</dbReference>
<keyword evidence="9" id="KW-1278">Translocase</keyword>
<dbReference type="PANTHER" id="PTHR11058:SF9">
    <property type="entry name" value="NADH-UBIQUINONE OXIDOREDUCTASE CHAIN 3"/>
    <property type="match status" value="1"/>
</dbReference>
<evidence type="ECO:0000256" key="2">
    <source>
        <dbReference type="ARBA" id="ARBA00008472"/>
    </source>
</evidence>
<dbReference type="Pfam" id="PF00507">
    <property type="entry name" value="Oxidored_q4"/>
    <property type="match status" value="1"/>
</dbReference>
<dbReference type="EC" id="7.1.1.2" evidence="9"/>
<proteinExistence type="inferred from homology"/>
<keyword evidence="9" id="KW-0520">NAD</keyword>
<dbReference type="GeneID" id="9728721"/>
<evidence type="ECO:0000256" key="6">
    <source>
        <dbReference type="ARBA" id="ARBA00022989"/>
    </source>
</evidence>
<evidence type="ECO:0000256" key="9">
    <source>
        <dbReference type="RuleBase" id="RU003640"/>
    </source>
</evidence>
<keyword evidence="9 10" id="KW-0496">Mitochondrion</keyword>
<gene>
    <name evidence="10" type="primary">ND3</name>
</gene>
<evidence type="ECO:0000256" key="8">
    <source>
        <dbReference type="ARBA" id="ARBA00049551"/>
    </source>
</evidence>
<keyword evidence="4 9" id="KW-0813">Transport</keyword>
<dbReference type="RefSeq" id="YP_003891055.1">
    <property type="nucleotide sequence ID" value="NC_014505.1"/>
</dbReference>
<evidence type="ECO:0000256" key="5">
    <source>
        <dbReference type="ARBA" id="ARBA00022692"/>
    </source>
</evidence>
<evidence type="ECO:0000256" key="4">
    <source>
        <dbReference type="ARBA" id="ARBA00022448"/>
    </source>
</evidence>
<dbReference type="GO" id="GO:0031966">
    <property type="term" value="C:mitochondrial membrane"/>
    <property type="evidence" value="ECO:0007669"/>
    <property type="project" value="UniProtKB-SubCell"/>
</dbReference>
<reference evidence="10" key="1">
    <citation type="journal article" date="2010" name="Mol. Phylogenet. Evol.">
        <title>Rare genomic changes and mitochondrial sequences provide independent support for congruent relationships among the sea spiders (Arthropoda, Pycnogonida).</title>
        <authorList>
            <person name="Masta S.E."/>
            <person name="McCall A."/>
            <person name="Longhorn S.J."/>
        </authorList>
    </citation>
    <scope>NUCLEOTIDE SEQUENCE</scope>
</reference>
<comment type="function">
    <text evidence="9">Core subunit of the mitochondrial membrane respiratory chain NADH dehydrogenase (Complex I) which catalyzes electron transfer from NADH through the respiratory chain, using ubiquinone as an electron acceptor. Essential for the catalytic activity of complex I.</text>
</comment>
<sequence>MFMIMIILFSIFVLSLLIIFMSLLLSKFDFKDMEKSSAFECGMNMMNSPLIPFSLQFFLIAIIFMIFDVEVALIVPFPLIDLINYQVTSLTMILFLLILLFGILYEWLNGALEWKI</sequence>
<keyword evidence="5 9" id="KW-0812">Transmembrane</keyword>
<evidence type="ECO:0000256" key="1">
    <source>
        <dbReference type="ARBA" id="ARBA00004370"/>
    </source>
</evidence>
<evidence type="ECO:0000256" key="3">
    <source>
        <dbReference type="ARBA" id="ARBA00021007"/>
    </source>
</evidence>
<keyword evidence="7 9" id="KW-0472">Membrane</keyword>
<evidence type="ECO:0000313" key="10">
    <source>
        <dbReference type="EMBL" id="ADB91991.1"/>
    </source>
</evidence>
<comment type="subcellular location">
    <subcellularLocation>
        <location evidence="1">Membrane</location>
    </subcellularLocation>
    <subcellularLocation>
        <location evidence="9">Mitochondrion membrane</location>
        <topology evidence="9">Multi-pass membrane protein</topology>
    </subcellularLocation>
</comment>
<dbReference type="EMBL" id="GU370074">
    <property type="protein sequence ID" value="ADB91991.1"/>
    <property type="molecule type" value="Genomic_DNA"/>
</dbReference>
<name>E0XLE6_TANOR</name>
<keyword evidence="9" id="KW-0679">Respiratory chain</keyword>
<comment type="catalytic activity">
    <reaction evidence="8 9">
        <text>a ubiquinone + NADH + 5 H(+)(in) = a ubiquinol + NAD(+) + 4 H(+)(out)</text>
        <dbReference type="Rhea" id="RHEA:29091"/>
        <dbReference type="Rhea" id="RHEA-COMP:9565"/>
        <dbReference type="Rhea" id="RHEA-COMP:9566"/>
        <dbReference type="ChEBI" id="CHEBI:15378"/>
        <dbReference type="ChEBI" id="CHEBI:16389"/>
        <dbReference type="ChEBI" id="CHEBI:17976"/>
        <dbReference type="ChEBI" id="CHEBI:57540"/>
        <dbReference type="ChEBI" id="CHEBI:57945"/>
        <dbReference type="EC" id="7.1.1.2"/>
    </reaction>
</comment>
<geneLocation type="mitochondrion" evidence="10"/>
<dbReference type="Gene3D" id="1.20.58.1610">
    <property type="entry name" value="NADH:ubiquinone/plastoquinone oxidoreductase, chain 3"/>
    <property type="match status" value="1"/>
</dbReference>
<keyword evidence="9" id="KW-0830">Ubiquinone</keyword>
<dbReference type="GO" id="GO:0008137">
    <property type="term" value="F:NADH dehydrogenase (ubiquinone) activity"/>
    <property type="evidence" value="ECO:0007669"/>
    <property type="project" value="UniProtKB-UniRule"/>
</dbReference>